<sequence>MNQDPLLSIGNASGLVLEALFSIITLNKQGRRLDLLPKSRTRVGATPREGQLVVPLHVTSPLTGQEMESIHLICFCVVPLTKFHSQLECNGNWRNSVPGIPKPATTRHRLLHLSLWIYSR</sequence>
<dbReference type="Proteomes" id="UP000499080">
    <property type="component" value="Unassembled WGS sequence"/>
</dbReference>
<protein>
    <submittedName>
        <fullName evidence="2">Uncharacterized protein</fullName>
    </submittedName>
</protein>
<gene>
    <name evidence="2" type="ORF">AVEN_169583_1</name>
    <name evidence="1" type="ORF">AVEN_247527_1</name>
</gene>
<accession>A0A4Y1ZWQ3</accession>
<comment type="caution">
    <text evidence="2">The sequence shown here is derived from an EMBL/GenBank/DDBJ whole genome shotgun (WGS) entry which is preliminary data.</text>
</comment>
<organism evidence="2 3">
    <name type="scientific">Araneus ventricosus</name>
    <name type="common">Orbweaver spider</name>
    <name type="synonym">Epeira ventricosa</name>
    <dbReference type="NCBI Taxonomy" id="182803"/>
    <lineage>
        <taxon>Eukaryota</taxon>
        <taxon>Metazoa</taxon>
        <taxon>Ecdysozoa</taxon>
        <taxon>Arthropoda</taxon>
        <taxon>Chelicerata</taxon>
        <taxon>Arachnida</taxon>
        <taxon>Araneae</taxon>
        <taxon>Araneomorphae</taxon>
        <taxon>Entelegynae</taxon>
        <taxon>Araneoidea</taxon>
        <taxon>Araneidae</taxon>
        <taxon>Araneus</taxon>
    </lineage>
</organism>
<keyword evidence="3" id="KW-1185">Reference proteome</keyword>
<dbReference type="EMBL" id="BGPR01229853">
    <property type="protein sequence ID" value="GBL71510.1"/>
    <property type="molecule type" value="Genomic_DNA"/>
</dbReference>
<evidence type="ECO:0000313" key="1">
    <source>
        <dbReference type="EMBL" id="GBL71510.1"/>
    </source>
</evidence>
<proteinExistence type="predicted"/>
<evidence type="ECO:0000313" key="3">
    <source>
        <dbReference type="Proteomes" id="UP000499080"/>
    </source>
</evidence>
<dbReference type="AlphaFoldDB" id="A0A4Y1ZWQ3"/>
<reference evidence="2 3" key="1">
    <citation type="journal article" date="2019" name="Sci. Rep.">
        <title>Orb-weaving spider Araneus ventricosus genome elucidates the spidroin gene catalogue.</title>
        <authorList>
            <person name="Kono N."/>
            <person name="Nakamura H."/>
            <person name="Ohtoshi R."/>
            <person name="Moran D.A.P."/>
            <person name="Shinohara A."/>
            <person name="Yoshida Y."/>
            <person name="Fujiwara M."/>
            <person name="Mori M."/>
            <person name="Tomita M."/>
            <person name="Arakawa K."/>
        </authorList>
    </citation>
    <scope>NUCLEOTIDE SEQUENCE [LARGE SCALE GENOMIC DNA]</scope>
</reference>
<evidence type="ECO:0000313" key="2">
    <source>
        <dbReference type="EMBL" id="GBL71704.1"/>
    </source>
</evidence>
<dbReference type="EMBL" id="BGPR01229913">
    <property type="protein sequence ID" value="GBL71704.1"/>
    <property type="molecule type" value="Genomic_DNA"/>
</dbReference>
<name>A0A4Y1ZWQ3_ARAVE</name>